<evidence type="ECO:0000313" key="2">
    <source>
        <dbReference type="Proteomes" id="UP000019132"/>
    </source>
</evidence>
<protein>
    <submittedName>
        <fullName evidence="1">Uncharacterized protein</fullName>
    </submittedName>
</protein>
<sequence>CEHRGRLVCVSGICCVSVSAQRRKIATKRRAMGMATEWTSSDKRKRRLIRTPMAKMLLLLLWCVGLQWHVSHALVQQVQVVARCLEWRNGSCDFTKLEPITFATLNLTEQTLCRADIAAAVKQIDWQDAGGGRGFVDSFRVNDRELLSARVYPSDAYVTVNYPHCDDMFNIFPPFGNGIIGVNGRHSIMDVIASNTLSMALDVGWEGPHAFHPVCSMGGISFAGYAEINVYVEAQDNTACPGWNDHELTSCFGNGECTCAATDLAPRSCTC</sequence>
<dbReference type="InParanoid" id="K3W7S0"/>
<evidence type="ECO:0000313" key="1">
    <source>
        <dbReference type="EnsemblProtists" id="PYU1_T001011"/>
    </source>
</evidence>
<dbReference type="EnsemblProtists" id="PYU1_T001011">
    <property type="protein sequence ID" value="PYU1_T001011"/>
    <property type="gene ID" value="PYU1_G001011"/>
</dbReference>
<reference evidence="1" key="3">
    <citation type="submission" date="2015-02" db="UniProtKB">
        <authorList>
            <consortium name="EnsemblProtists"/>
        </authorList>
    </citation>
    <scope>IDENTIFICATION</scope>
    <source>
        <strain evidence="1">DAOM BR144</strain>
    </source>
</reference>
<dbReference type="Proteomes" id="UP000019132">
    <property type="component" value="Unassembled WGS sequence"/>
</dbReference>
<dbReference type="STRING" id="431595.K3W7S0"/>
<dbReference type="eggNOG" id="KOG1218">
    <property type="taxonomic scope" value="Eukaryota"/>
</dbReference>
<dbReference type="EMBL" id="GL376620">
    <property type="status" value="NOT_ANNOTATED_CDS"/>
    <property type="molecule type" value="Genomic_DNA"/>
</dbReference>
<organism evidence="1 2">
    <name type="scientific">Globisporangium ultimum (strain ATCC 200006 / CBS 805.95 / DAOM BR144)</name>
    <name type="common">Pythium ultimum</name>
    <dbReference type="NCBI Taxonomy" id="431595"/>
    <lineage>
        <taxon>Eukaryota</taxon>
        <taxon>Sar</taxon>
        <taxon>Stramenopiles</taxon>
        <taxon>Oomycota</taxon>
        <taxon>Peronosporomycetes</taxon>
        <taxon>Pythiales</taxon>
        <taxon>Pythiaceae</taxon>
        <taxon>Globisporangium</taxon>
    </lineage>
</organism>
<dbReference type="VEuPathDB" id="FungiDB:PYU1_G001011"/>
<keyword evidence="2" id="KW-1185">Reference proteome</keyword>
<name>K3W7S0_GLOUD</name>
<reference evidence="2" key="1">
    <citation type="journal article" date="2010" name="Genome Biol.">
        <title>Genome sequence of the necrotrophic plant pathogen Pythium ultimum reveals original pathogenicity mechanisms and effector repertoire.</title>
        <authorList>
            <person name="Levesque C.A."/>
            <person name="Brouwer H."/>
            <person name="Cano L."/>
            <person name="Hamilton J.P."/>
            <person name="Holt C."/>
            <person name="Huitema E."/>
            <person name="Raffaele S."/>
            <person name="Robideau G.P."/>
            <person name="Thines M."/>
            <person name="Win J."/>
            <person name="Zerillo M.M."/>
            <person name="Beakes G.W."/>
            <person name="Boore J.L."/>
            <person name="Busam D."/>
            <person name="Dumas B."/>
            <person name="Ferriera S."/>
            <person name="Fuerstenberg S.I."/>
            <person name="Gachon C.M."/>
            <person name="Gaulin E."/>
            <person name="Govers F."/>
            <person name="Grenville-Briggs L."/>
            <person name="Horner N."/>
            <person name="Hostetler J."/>
            <person name="Jiang R.H."/>
            <person name="Johnson J."/>
            <person name="Krajaejun T."/>
            <person name="Lin H."/>
            <person name="Meijer H.J."/>
            <person name="Moore B."/>
            <person name="Morris P."/>
            <person name="Phuntmart V."/>
            <person name="Puiu D."/>
            <person name="Shetty J."/>
            <person name="Stajich J.E."/>
            <person name="Tripathy S."/>
            <person name="Wawra S."/>
            <person name="van West P."/>
            <person name="Whitty B.R."/>
            <person name="Coutinho P.M."/>
            <person name="Henrissat B."/>
            <person name="Martin F."/>
            <person name="Thomas P.D."/>
            <person name="Tyler B.M."/>
            <person name="De Vries R.P."/>
            <person name="Kamoun S."/>
            <person name="Yandell M."/>
            <person name="Tisserat N."/>
            <person name="Buell C.R."/>
        </authorList>
    </citation>
    <scope>NUCLEOTIDE SEQUENCE</scope>
    <source>
        <strain evidence="2">DAOM:BR144</strain>
    </source>
</reference>
<dbReference type="OMA" id="CWERICC"/>
<dbReference type="HOGENOM" id="CLU_089857_0_0_1"/>
<proteinExistence type="predicted"/>
<reference evidence="2" key="2">
    <citation type="submission" date="2010-04" db="EMBL/GenBank/DDBJ databases">
        <authorList>
            <person name="Buell R."/>
            <person name="Hamilton J."/>
            <person name="Hostetler J."/>
        </authorList>
    </citation>
    <scope>NUCLEOTIDE SEQUENCE [LARGE SCALE GENOMIC DNA]</scope>
    <source>
        <strain evidence="2">DAOM:BR144</strain>
    </source>
</reference>
<dbReference type="AlphaFoldDB" id="K3W7S0"/>
<accession>K3W7S0</accession>